<dbReference type="CDD" id="cd04186">
    <property type="entry name" value="GT_2_like_c"/>
    <property type="match status" value="1"/>
</dbReference>
<organism evidence="4 5">
    <name type="scientific">Candidatus Falkowbacteria bacterium RIFOXYC2_FULL_36_12</name>
    <dbReference type="NCBI Taxonomy" id="1798002"/>
    <lineage>
        <taxon>Bacteria</taxon>
        <taxon>Candidatus Falkowiibacteriota</taxon>
    </lineage>
</organism>
<comment type="caution">
    <text evidence="4">The sequence shown here is derived from an EMBL/GenBank/DDBJ whole genome shotgun (WGS) entry which is preliminary data.</text>
</comment>
<protein>
    <recommendedName>
        <fullName evidence="2 3">Glycosyltransferase 2-like domain-containing protein</fullName>
    </recommendedName>
</protein>
<dbReference type="AlphaFoldDB" id="A0A1F5T0H9"/>
<sequence>MELSIIIVNWNVREYLLKAVESIFKFSQNLSFEIIVVDNASNDKSLEALRNKFFEKIKEEKLVLIQNHKNLGFAKANNIGLREAKGDYIFFVNPDIEFVENSGKILLDLMKAKQEIALCTCTLLYGDKTTQPNVKNNPTLCSQILIALKLHHFSKAKCLDQYLRKDFDYQKEQEVKQVMGACVFTRKDLISGIKGWSEDYPLWWEDVDLCKRYQLRGQKIVYTPKTKIIHYEGKSFEQRLSLAKQKRFLRGMLTYFYKYHSKLAFGILLIISPLSLFLAFLTQIFKVKPRTQSKI</sequence>
<evidence type="ECO:0000313" key="5">
    <source>
        <dbReference type="Proteomes" id="UP000179001"/>
    </source>
</evidence>
<name>A0A1F5T0H9_9BACT</name>
<dbReference type="PANTHER" id="PTHR43179:SF7">
    <property type="entry name" value="RHAMNOSYLTRANSFERASE WBBL"/>
    <property type="match status" value="1"/>
</dbReference>
<gene>
    <name evidence="4" type="ORF">A2478_03810</name>
</gene>
<proteinExistence type="predicted"/>
<dbReference type="SUPFAM" id="SSF53448">
    <property type="entry name" value="Nucleotide-diphospho-sugar transferases"/>
    <property type="match status" value="1"/>
</dbReference>
<keyword evidence="1" id="KW-0472">Membrane</keyword>
<dbReference type="STRING" id="1798002.A2478_03810"/>
<dbReference type="Pfam" id="PF13632">
    <property type="entry name" value="Glyco_trans_2_3"/>
    <property type="match status" value="1"/>
</dbReference>
<dbReference type="Gene3D" id="3.90.550.10">
    <property type="entry name" value="Spore Coat Polysaccharide Biosynthesis Protein SpsA, Chain A"/>
    <property type="match status" value="1"/>
</dbReference>
<feature type="transmembrane region" description="Helical" evidence="1">
    <location>
        <begin position="263"/>
        <end position="285"/>
    </location>
</feature>
<evidence type="ECO:0000259" key="3">
    <source>
        <dbReference type="Pfam" id="PF13632"/>
    </source>
</evidence>
<dbReference type="PANTHER" id="PTHR43179">
    <property type="entry name" value="RHAMNOSYLTRANSFERASE WBBL"/>
    <property type="match status" value="1"/>
</dbReference>
<feature type="domain" description="Glycosyltransferase 2-like" evidence="3">
    <location>
        <begin position="178"/>
        <end position="284"/>
    </location>
</feature>
<keyword evidence="1" id="KW-0812">Transmembrane</keyword>
<dbReference type="Proteomes" id="UP000179001">
    <property type="component" value="Unassembled WGS sequence"/>
</dbReference>
<accession>A0A1F5T0H9</accession>
<dbReference type="InterPro" id="IPR029044">
    <property type="entry name" value="Nucleotide-diphossugar_trans"/>
</dbReference>
<evidence type="ECO:0000259" key="2">
    <source>
        <dbReference type="Pfam" id="PF00535"/>
    </source>
</evidence>
<feature type="domain" description="Glycosyltransferase 2-like" evidence="2">
    <location>
        <begin position="4"/>
        <end position="137"/>
    </location>
</feature>
<evidence type="ECO:0000256" key="1">
    <source>
        <dbReference type="SAM" id="Phobius"/>
    </source>
</evidence>
<evidence type="ECO:0000313" key="4">
    <source>
        <dbReference type="EMBL" id="OGF32419.1"/>
    </source>
</evidence>
<dbReference type="Pfam" id="PF00535">
    <property type="entry name" value="Glycos_transf_2"/>
    <property type="match status" value="1"/>
</dbReference>
<keyword evidence="1" id="KW-1133">Transmembrane helix</keyword>
<reference evidence="4 5" key="1">
    <citation type="journal article" date="2016" name="Nat. Commun.">
        <title>Thousands of microbial genomes shed light on interconnected biogeochemical processes in an aquifer system.</title>
        <authorList>
            <person name="Anantharaman K."/>
            <person name="Brown C.T."/>
            <person name="Hug L.A."/>
            <person name="Sharon I."/>
            <person name="Castelle C.J."/>
            <person name="Probst A.J."/>
            <person name="Thomas B.C."/>
            <person name="Singh A."/>
            <person name="Wilkins M.J."/>
            <person name="Karaoz U."/>
            <person name="Brodie E.L."/>
            <person name="Williams K.H."/>
            <person name="Hubbard S.S."/>
            <person name="Banfield J.F."/>
        </authorList>
    </citation>
    <scope>NUCLEOTIDE SEQUENCE [LARGE SCALE GENOMIC DNA]</scope>
</reference>
<dbReference type="EMBL" id="MFGJ01000006">
    <property type="protein sequence ID" value="OGF32419.1"/>
    <property type="molecule type" value="Genomic_DNA"/>
</dbReference>
<dbReference type="InterPro" id="IPR001173">
    <property type="entry name" value="Glyco_trans_2-like"/>
</dbReference>